<dbReference type="GO" id="GO:0004852">
    <property type="term" value="F:uroporphyrinogen-III synthase activity"/>
    <property type="evidence" value="ECO:0007669"/>
    <property type="project" value="UniProtKB-EC"/>
</dbReference>
<dbReference type="KEGG" id="hhe:HH_0104"/>
<name>Q7VJY8_HELHP</name>
<dbReference type="HOGENOM" id="CLU_080916_0_0_7"/>
<dbReference type="Proteomes" id="UP000002495">
    <property type="component" value="Chromosome"/>
</dbReference>
<dbReference type="RefSeq" id="WP_011114947.1">
    <property type="nucleotide sequence ID" value="NC_004917.1"/>
</dbReference>
<dbReference type="InterPro" id="IPR003754">
    <property type="entry name" value="4pyrrol_synth_uPrphyn_synth"/>
</dbReference>
<dbReference type="GO" id="GO:0033014">
    <property type="term" value="P:tetrapyrrole biosynthetic process"/>
    <property type="evidence" value="ECO:0007669"/>
    <property type="project" value="InterPro"/>
</dbReference>
<feature type="domain" description="Tetrapyrrole biosynthesis uroporphyrinogen III synthase" evidence="1">
    <location>
        <begin position="28"/>
        <end position="231"/>
    </location>
</feature>
<gene>
    <name evidence="2" type="primary">hemD</name>
    <name evidence="2" type="ordered locus">HH_0104</name>
</gene>
<sequence length="246" mass="26804">MTDSKLNDKDMQNADAIYEVVLVGTRAHQGVKSLISNVIESIPITHTLKGIDALIFTSSYAITSLIESASPKSISYNPNLAHWREIPSFVISPSSAALLHKENASIAFVGKKAHGKEFAKEIIPLLQGRTPLYLRAQKIISGLDSLLKNANIPLQEAIAYINHSQILPPSLKPKPKSVLIFSAPSAYESFITNFGWDSHYVAVAIGRSTFAHFEEGINAYISPIPTISSCIDFARSLAQKLNTSSL</sequence>
<evidence type="ECO:0000259" key="1">
    <source>
        <dbReference type="Pfam" id="PF02602"/>
    </source>
</evidence>
<protein>
    <submittedName>
        <fullName evidence="2">Uroporphyrinogen-III synthase HemD</fullName>
        <ecNumber evidence="2">4.2.1.75</ecNumber>
    </submittedName>
</protein>
<dbReference type="EC" id="4.2.1.75" evidence="2"/>
<dbReference type="STRING" id="235279.HH_0104"/>
<organism evidence="2 3">
    <name type="scientific">Helicobacter hepaticus (strain ATCC 51449 / 3B1)</name>
    <dbReference type="NCBI Taxonomy" id="235279"/>
    <lineage>
        <taxon>Bacteria</taxon>
        <taxon>Pseudomonadati</taxon>
        <taxon>Campylobacterota</taxon>
        <taxon>Epsilonproteobacteria</taxon>
        <taxon>Campylobacterales</taxon>
        <taxon>Helicobacteraceae</taxon>
        <taxon>Helicobacter</taxon>
    </lineage>
</organism>
<dbReference type="Pfam" id="PF02602">
    <property type="entry name" value="HEM4"/>
    <property type="match status" value="1"/>
</dbReference>
<proteinExistence type="predicted"/>
<dbReference type="AlphaFoldDB" id="Q7VJY8"/>
<dbReference type="InterPro" id="IPR036108">
    <property type="entry name" value="4pyrrol_syn_uPrphyn_synt_sf"/>
</dbReference>
<dbReference type="EMBL" id="AE017125">
    <property type="protein sequence ID" value="AAP76701.1"/>
    <property type="molecule type" value="Genomic_DNA"/>
</dbReference>
<dbReference type="SUPFAM" id="SSF69618">
    <property type="entry name" value="HemD-like"/>
    <property type="match status" value="1"/>
</dbReference>
<dbReference type="eggNOG" id="COG1587">
    <property type="taxonomic scope" value="Bacteria"/>
</dbReference>
<keyword evidence="3" id="KW-1185">Reference proteome</keyword>
<accession>Q7VJY8</accession>
<dbReference type="Gene3D" id="3.40.50.10090">
    <property type="match status" value="2"/>
</dbReference>
<evidence type="ECO:0000313" key="2">
    <source>
        <dbReference type="EMBL" id="AAP76701.1"/>
    </source>
</evidence>
<evidence type="ECO:0000313" key="3">
    <source>
        <dbReference type="Proteomes" id="UP000002495"/>
    </source>
</evidence>
<keyword evidence="2" id="KW-0456">Lyase</keyword>
<reference evidence="2 3" key="1">
    <citation type="journal article" date="2003" name="Proc. Natl. Acad. Sci. U.S.A.">
        <title>The complete genome sequence of the carcinogenic bacterium Helicobacter hepaticus.</title>
        <authorList>
            <person name="Suerbaum S."/>
            <person name="Josenhans C."/>
            <person name="Sterzenbach T."/>
            <person name="Drescher B."/>
            <person name="Brandt P."/>
            <person name="Bell M."/>
            <person name="Droege M."/>
            <person name="Fartmann B."/>
            <person name="Fischer H.-P."/>
            <person name="Ge Z."/>
            <person name="Hoerster A."/>
            <person name="Holland R."/>
            <person name="Klein K."/>
            <person name="Koenig J."/>
            <person name="Macko L."/>
            <person name="Mendz G.L."/>
            <person name="Nyakatura G."/>
            <person name="Schauer D.B."/>
            <person name="Shen Z."/>
            <person name="Weber J."/>
            <person name="Frosch M."/>
            <person name="Fox J.G."/>
        </authorList>
    </citation>
    <scope>NUCLEOTIDE SEQUENCE [LARGE SCALE GENOMIC DNA]</scope>
    <source>
        <strain evidence="3">ATCC 51449 / 3B1</strain>
    </source>
</reference>
<dbReference type="OrthoDB" id="5328023at2"/>